<dbReference type="SMART" id="SM00345">
    <property type="entry name" value="HTH_GNTR"/>
    <property type="match status" value="1"/>
</dbReference>
<evidence type="ECO:0000256" key="3">
    <source>
        <dbReference type="ARBA" id="ARBA00023015"/>
    </source>
</evidence>
<organism evidence="7 8">
    <name type="scientific">Methylocystis borbori</name>
    <dbReference type="NCBI Taxonomy" id="3118750"/>
    <lineage>
        <taxon>Bacteria</taxon>
        <taxon>Pseudomonadati</taxon>
        <taxon>Pseudomonadota</taxon>
        <taxon>Alphaproteobacteria</taxon>
        <taxon>Hyphomicrobiales</taxon>
        <taxon>Methylocystaceae</taxon>
        <taxon>Methylocystis</taxon>
    </lineage>
</organism>
<dbReference type="EMBL" id="JAZHYN010000003">
    <property type="protein sequence ID" value="MEF3365288.1"/>
    <property type="molecule type" value="Genomic_DNA"/>
</dbReference>
<evidence type="ECO:0000259" key="6">
    <source>
        <dbReference type="PROSITE" id="PS50949"/>
    </source>
</evidence>
<accession>A0ABU7XFF8</accession>
<evidence type="ECO:0000256" key="4">
    <source>
        <dbReference type="ARBA" id="ARBA00023125"/>
    </source>
</evidence>
<name>A0ABU7XFF8_9HYPH</name>
<dbReference type="InterPro" id="IPR036388">
    <property type="entry name" value="WH-like_DNA-bd_sf"/>
</dbReference>
<proteinExistence type="inferred from homology"/>
<protein>
    <submittedName>
        <fullName evidence="7">PLP-dependent aminotransferase family protein</fullName>
    </submittedName>
</protein>
<dbReference type="InterPro" id="IPR051446">
    <property type="entry name" value="HTH_trans_reg/aminotransferase"/>
</dbReference>
<dbReference type="Gene3D" id="3.90.1150.10">
    <property type="entry name" value="Aspartate Aminotransferase, domain 1"/>
    <property type="match status" value="1"/>
</dbReference>
<dbReference type="InterPro" id="IPR004839">
    <property type="entry name" value="Aminotransferase_I/II_large"/>
</dbReference>
<dbReference type="Gene3D" id="3.40.640.10">
    <property type="entry name" value="Type I PLP-dependent aspartate aminotransferase-like (Major domain)"/>
    <property type="match status" value="1"/>
</dbReference>
<keyword evidence="7" id="KW-0032">Aminotransferase</keyword>
<dbReference type="Gene3D" id="1.10.10.10">
    <property type="entry name" value="Winged helix-like DNA-binding domain superfamily/Winged helix DNA-binding domain"/>
    <property type="match status" value="1"/>
</dbReference>
<dbReference type="GO" id="GO:0008483">
    <property type="term" value="F:transaminase activity"/>
    <property type="evidence" value="ECO:0007669"/>
    <property type="project" value="UniProtKB-KW"/>
</dbReference>
<dbReference type="SUPFAM" id="SSF46785">
    <property type="entry name" value="Winged helix' DNA-binding domain"/>
    <property type="match status" value="1"/>
</dbReference>
<feature type="domain" description="HTH gntR-type" evidence="6">
    <location>
        <begin position="13"/>
        <end position="81"/>
    </location>
</feature>
<dbReference type="SUPFAM" id="SSF53383">
    <property type="entry name" value="PLP-dependent transferases"/>
    <property type="match status" value="1"/>
</dbReference>
<evidence type="ECO:0000256" key="5">
    <source>
        <dbReference type="ARBA" id="ARBA00023163"/>
    </source>
</evidence>
<dbReference type="InterPro" id="IPR036390">
    <property type="entry name" value="WH_DNA-bd_sf"/>
</dbReference>
<keyword evidence="5" id="KW-0804">Transcription</keyword>
<reference evidence="7 8" key="1">
    <citation type="submission" date="2024-02" db="EMBL/GenBank/DDBJ databases">
        <authorList>
            <person name="Grouzdev D."/>
        </authorList>
    </citation>
    <scope>NUCLEOTIDE SEQUENCE [LARGE SCALE GENOMIC DNA]</scope>
    <source>
        <strain evidence="7 8">9N</strain>
    </source>
</reference>
<dbReference type="InterPro" id="IPR015421">
    <property type="entry name" value="PyrdxlP-dep_Trfase_major"/>
</dbReference>
<dbReference type="Proteomes" id="UP001350748">
    <property type="component" value="Unassembled WGS sequence"/>
</dbReference>
<dbReference type="PANTHER" id="PTHR46577:SF1">
    <property type="entry name" value="HTH-TYPE TRANSCRIPTIONAL REGULATORY PROTEIN GABR"/>
    <property type="match status" value="1"/>
</dbReference>
<sequence>MTAWKPDVPAGDAPLYERIADAIECDIRDGTLPPGVRLPPHRDLAHVLSVSIGTITKAYGEAERRGLLFGHVGRGSFVAGDGRPHPSSAPDGTVDLARNLPAGGPGAKHFAEALARLRRRPDLALAAEYAPPEGLEVVRRIGAEWLRRRHGMEDVSVNDIIQTNGGQHALALVFGALCRPGDMILCEAATFHGAKTLAEVGSYRLHGVELDAGGLKPASLEKAIVETEARILYTIPTLQNPTTITMSASRRKQVATIARKHNVLIVEDEAYRAIASLEDRPPTFAELAPERTIHVATVSKAFSPGLRLGFLRAPNAVVRDQILRHVRATGYAPPALGALVFSQWVEDGTADLIADQIVEDARNRFDVAKRILGSAIATAGSRQSLHVWLPMSPLEAERTAGRALRAGVEVTPPDAPIVAADKISGLRICLGGAASLAVLESALTVIAQSLQAEVSRQGRAVV</sequence>
<dbReference type="RefSeq" id="WP_332080193.1">
    <property type="nucleotide sequence ID" value="NZ_JAZHYN010000003.1"/>
</dbReference>
<comment type="caution">
    <text evidence="7">The sequence shown here is derived from an EMBL/GenBank/DDBJ whole genome shotgun (WGS) entry which is preliminary data.</text>
</comment>
<keyword evidence="3" id="KW-0805">Transcription regulation</keyword>
<gene>
    <name evidence="7" type="ORF">V3H18_01940</name>
</gene>
<evidence type="ECO:0000256" key="2">
    <source>
        <dbReference type="ARBA" id="ARBA00022898"/>
    </source>
</evidence>
<dbReference type="PROSITE" id="PS50949">
    <property type="entry name" value="HTH_GNTR"/>
    <property type="match status" value="1"/>
</dbReference>
<dbReference type="InterPro" id="IPR015424">
    <property type="entry name" value="PyrdxlP-dep_Trfase"/>
</dbReference>
<evidence type="ECO:0000313" key="8">
    <source>
        <dbReference type="Proteomes" id="UP001350748"/>
    </source>
</evidence>
<dbReference type="CDD" id="cd07377">
    <property type="entry name" value="WHTH_GntR"/>
    <property type="match status" value="1"/>
</dbReference>
<dbReference type="CDD" id="cd00609">
    <property type="entry name" value="AAT_like"/>
    <property type="match status" value="1"/>
</dbReference>
<dbReference type="Pfam" id="PF00392">
    <property type="entry name" value="GntR"/>
    <property type="match status" value="1"/>
</dbReference>
<dbReference type="InterPro" id="IPR000524">
    <property type="entry name" value="Tscrpt_reg_HTH_GntR"/>
</dbReference>
<dbReference type="Pfam" id="PF00155">
    <property type="entry name" value="Aminotran_1_2"/>
    <property type="match status" value="1"/>
</dbReference>
<dbReference type="PANTHER" id="PTHR46577">
    <property type="entry name" value="HTH-TYPE TRANSCRIPTIONAL REGULATORY PROTEIN GABR"/>
    <property type="match status" value="1"/>
</dbReference>
<keyword evidence="8" id="KW-1185">Reference proteome</keyword>
<keyword evidence="4" id="KW-0238">DNA-binding</keyword>
<evidence type="ECO:0000256" key="1">
    <source>
        <dbReference type="ARBA" id="ARBA00005384"/>
    </source>
</evidence>
<comment type="similarity">
    <text evidence="1">In the C-terminal section; belongs to the class-I pyridoxal-phosphate-dependent aminotransferase family.</text>
</comment>
<keyword evidence="7" id="KW-0808">Transferase</keyword>
<keyword evidence="2" id="KW-0663">Pyridoxal phosphate</keyword>
<dbReference type="InterPro" id="IPR015422">
    <property type="entry name" value="PyrdxlP-dep_Trfase_small"/>
</dbReference>
<evidence type="ECO:0000313" key="7">
    <source>
        <dbReference type="EMBL" id="MEF3365288.1"/>
    </source>
</evidence>